<dbReference type="AlphaFoldDB" id="A0A3G6J834"/>
<keyword evidence="12" id="KW-1185">Reference proteome</keyword>
<dbReference type="PANTHER" id="PTHR30572">
    <property type="entry name" value="MEMBRANE COMPONENT OF TRANSPORTER-RELATED"/>
    <property type="match status" value="1"/>
</dbReference>
<keyword evidence="5 8" id="KW-0472">Membrane</keyword>
<dbReference type="GO" id="GO:0016787">
    <property type="term" value="F:hydrolase activity"/>
    <property type="evidence" value="ECO:0007669"/>
    <property type="project" value="UniProtKB-KW"/>
</dbReference>
<dbReference type="InterPro" id="IPR025857">
    <property type="entry name" value="MacB_PCD"/>
</dbReference>
<keyword evidence="11" id="KW-0547">Nucleotide-binding</keyword>
<dbReference type="GO" id="GO:0022857">
    <property type="term" value="F:transmembrane transporter activity"/>
    <property type="evidence" value="ECO:0007669"/>
    <property type="project" value="TreeGrafter"/>
</dbReference>
<evidence type="ECO:0000256" key="5">
    <source>
        <dbReference type="ARBA" id="ARBA00023136"/>
    </source>
</evidence>
<dbReference type="InterPro" id="IPR003838">
    <property type="entry name" value="ABC3_permease_C"/>
</dbReference>
<keyword evidence="3 8" id="KW-0812">Transmembrane</keyword>
<name>A0A3G6J834_9CORY</name>
<reference evidence="11 12" key="1">
    <citation type="submission" date="2018-11" db="EMBL/GenBank/DDBJ databases">
        <authorList>
            <person name="Kleinhagauer T."/>
            <person name="Glaeser S.P."/>
            <person name="Spergser J."/>
            <person name="Ruckert C."/>
            <person name="Kaempfer P."/>
            <person name="Busse H.-J."/>
        </authorList>
    </citation>
    <scope>NUCLEOTIDE SEQUENCE [LARGE SCALE GENOMIC DNA]</scope>
    <source>
        <strain evidence="11 12">200CH</strain>
    </source>
</reference>
<feature type="domain" description="ABC3 transporter permease C-terminal" evidence="9">
    <location>
        <begin position="309"/>
        <end position="422"/>
    </location>
</feature>
<evidence type="ECO:0000313" key="11">
    <source>
        <dbReference type="EMBL" id="AZA13933.1"/>
    </source>
</evidence>
<gene>
    <name evidence="11" type="primary">macB2</name>
    <name evidence="11" type="ORF">CCHOA_07705</name>
</gene>
<dbReference type="Proteomes" id="UP000269019">
    <property type="component" value="Chromosome"/>
</dbReference>
<protein>
    <submittedName>
        <fullName evidence="11">Macrolide export ATP-binding/permease protein MacB</fullName>
        <ecNumber evidence="11">3.6.3.-</ecNumber>
    </submittedName>
</protein>
<evidence type="ECO:0000256" key="8">
    <source>
        <dbReference type="SAM" id="Phobius"/>
    </source>
</evidence>
<dbReference type="Pfam" id="PF02687">
    <property type="entry name" value="FtsX"/>
    <property type="match status" value="1"/>
</dbReference>
<feature type="transmembrane region" description="Helical" evidence="8">
    <location>
        <begin position="21"/>
        <end position="43"/>
    </location>
</feature>
<evidence type="ECO:0000256" key="2">
    <source>
        <dbReference type="ARBA" id="ARBA00022475"/>
    </source>
</evidence>
<keyword evidence="4 8" id="KW-1133">Transmembrane helix</keyword>
<dbReference type="InterPro" id="IPR050250">
    <property type="entry name" value="Macrolide_Exporter_MacB"/>
</dbReference>
<dbReference type="PANTHER" id="PTHR30572:SF4">
    <property type="entry name" value="ABC TRANSPORTER PERMEASE YTRF"/>
    <property type="match status" value="1"/>
</dbReference>
<dbReference type="OrthoDB" id="9780560at2"/>
<accession>A0A3G6J834</accession>
<feature type="transmembrane region" description="Helical" evidence="8">
    <location>
        <begin position="307"/>
        <end position="331"/>
    </location>
</feature>
<comment type="subcellular location">
    <subcellularLocation>
        <location evidence="1">Cell membrane</location>
        <topology evidence="1">Multi-pass membrane protein</topology>
    </subcellularLocation>
</comment>
<keyword evidence="11" id="KW-0067">ATP-binding</keyword>
<proteinExistence type="inferred from homology"/>
<dbReference type="RefSeq" id="WP_123928686.1">
    <property type="nucleotide sequence ID" value="NZ_CP033896.1"/>
</dbReference>
<evidence type="ECO:0000259" key="9">
    <source>
        <dbReference type="Pfam" id="PF02687"/>
    </source>
</evidence>
<evidence type="ECO:0000256" key="3">
    <source>
        <dbReference type="ARBA" id="ARBA00022692"/>
    </source>
</evidence>
<dbReference type="GO" id="GO:0005886">
    <property type="term" value="C:plasma membrane"/>
    <property type="evidence" value="ECO:0007669"/>
    <property type="project" value="UniProtKB-SubCell"/>
</dbReference>
<dbReference type="EMBL" id="CP033896">
    <property type="protein sequence ID" value="AZA13933.1"/>
    <property type="molecule type" value="Genomic_DNA"/>
</dbReference>
<organism evidence="11 12">
    <name type="scientific">Corynebacterium choanae</name>
    <dbReference type="NCBI Taxonomy" id="1862358"/>
    <lineage>
        <taxon>Bacteria</taxon>
        <taxon>Bacillati</taxon>
        <taxon>Actinomycetota</taxon>
        <taxon>Actinomycetes</taxon>
        <taxon>Mycobacteriales</taxon>
        <taxon>Corynebacteriaceae</taxon>
        <taxon>Corynebacterium</taxon>
    </lineage>
</organism>
<keyword evidence="11" id="KW-0378">Hydrolase</keyword>
<comment type="similarity">
    <text evidence="6">Belongs to the ABC-4 integral membrane protein family.</text>
</comment>
<dbReference type="Pfam" id="PF12704">
    <property type="entry name" value="MacB_PCD"/>
    <property type="match status" value="1"/>
</dbReference>
<feature type="region of interest" description="Disordered" evidence="7">
    <location>
        <begin position="67"/>
        <end position="88"/>
    </location>
</feature>
<feature type="transmembrane region" description="Helical" evidence="8">
    <location>
        <begin position="352"/>
        <end position="380"/>
    </location>
</feature>
<feature type="transmembrane region" description="Helical" evidence="8">
    <location>
        <begin position="392"/>
        <end position="411"/>
    </location>
</feature>
<evidence type="ECO:0000256" key="6">
    <source>
        <dbReference type="ARBA" id="ARBA00038076"/>
    </source>
</evidence>
<dbReference type="KEGG" id="ccho:CCHOA_07705"/>
<keyword evidence="2" id="KW-1003">Cell membrane</keyword>
<evidence type="ECO:0000259" key="10">
    <source>
        <dbReference type="Pfam" id="PF12704"/>
    </source>
</evidence>
<evidence type="ECO:0000256" key="4">
    <source>
        <dbReference type="ARBA" id="ARBA00022989"/>
    </source>
</evidence>
<evidence type="ECO:0000256" key="1">
    <source>
        <dbReference type="ARBA" id="ARBA00004651"/>
    </source>
</evidence>
<feature type="domain" description="MacB-like periplasmic core" evidence="10">
    <location>
        <begin position="21"/>
        <end position="270"/>
    </location>
</feature>
<evidence type="ECO:0000256" key="7">
    <source>
        <dbReference type="SAM" id="MobiDB-lite"/>
    </source>
</evidence>
<sequence length="429" mass="46228">MNLGESISLAVTSLRANKMRSVLTLLGVIVGISSVIIVLTLGASLQKQLYSSIEASGANDTNVQVVQREDDKGQRQEPQYPGMMGDVPVRDQLTPDDVRALKAAFPGEVSLVTYSMWGVQVTITPGLDSSPESDAMFTPIGEDYIAAKDLQVGAGRPFDLADFDSGARVAIVNRDLVKELFHGQDREALGASVSAVVTGTNTVSSYTIVGVEAPREQSWIEGLGDFSQPQLYVPYTAADPIVPDATSFRSLSVRTAPGVDMSSLGPRLEQFFNSRYDSNPDYRVTVSDFRKEFDTFRKVLNTISAGLSAIAGISLLVGGIGVMNIMLVTVTERTREIGIRKALGARRRDIRLQFVIESMIICLVGGIIGVLFGTAIGMIGAKLMGQLVGPPIWGVLISLLFSLFIGLFFGYHPANKAAKLNPLDALRYE</sequence>
<dbReference type="EC" id="3.6.3.-" evidence="11"/>
<evidence type="ECO:0000313" key="12">
    <source>
        <dbReference type="Proteomes" id="UP000269019"/>
    </source>
</evidence>
<dbReference type="GO" id="GO:0005524">
    <property type="term" value="F:ATP binding"/>
    <property type="evidence" value="ECO:0007669"/>
    <property type="project" value="UniProtKB-KW"/>
</dbReference>